<feature type="transmembrane region" description="Helical" evidence="1">
    <location>
        <begin position="772"/>
        <end position="794"/>
    </location>
</feature>
<keyword evidence="3" id="KW-1185">Reference proteome</keyword>
<feature type="transmembrane region" description="Helical" evidence="1">
    <location>
        <begin position="569"/>
        <end position="593"/>
    </location>
</feature>
<organism evidence="2 3">
    <name type="scientific">Achlya hypogyna</name>
    <name type="common">Oomycete</name>
    <name type="synonym">Protoachlya hypogyna</name>
    <dbReference type="NCBI Taxonomy" id="1202772"/>
    <lineage>
        <taxon>Eukaryota</taxon>
        <taxon>Sar</taxon>
        <taxon>Stramenopiles</taxon>
        <taxon>Oomycota</taxon>
        <taxon>Saprolegniomycetes</taxon>
        <taxon>Saprolegniales</taxon>
        <taxon>Achlyaceae</taxon>
        <taxon>Achlya</taxon>
    </lineage>
</organism>
<dbReference type="EMBL" id="JNBR01000334">
    <property type="protein sequence ID" value="OQR95139.1"/>
    <property type="molecule type" value="Genomic_DNA"/>
</dbReference>
<reference evidence="2 3" key="1">
    <citation type="journal article" date="2014" name="Genome Biol. Evol.">
        <title>The secreted proteins of Achlya hypogyna and Thraustotheca clavata identify the ancestral oomycete secretome and reveal gene acquisitions by horizontal gene transfer.</title>
        <authorList>
            <person name="Misner I."/>
            <person name="Blouin N."/>
            <person name="Leonard G."/>
            <person name="Richards T.A."/>
            <person name="Lane C.E."/>
        </authorList>
    </citation>
    <scope>NUCLEOTIDE SEQUENCE [LARGE SCALE GENOMIC DNA]</scope>
    <source>
        <strain evidence="2 3">ATCC 48635</strain>
    </source>
</reference>
<keyword evidence="1" id="KW-1133">Transmembrane helix</keyword>
<evidence type="ECO:0000313" key="3">
    <source>
        <dbReference type="Proteomes" id="UP000243579"/>
    </source>
</evidence>
<evidence type="ECO:0000256" key="1">
    <source>
        <dbReference type="SAM" id="Phobius"/>
    </source>
</evidence>
<sequence>MIARVSGSPHQRSVWFEVCGLGYVVTSVALSWYSLFLFAPFLESDFFWPFYTTANTSAILPSVVNLQLTFLPLLNDSSLWQPGAGVQSTETGVSPVYPRLLMYQELTTLPDAVAGLREMSVRTITSLVTLYCWVDLGRMWEMAYTAARQKRCEARYASNAAVHLEAVLRNTDLDMWLATSSYEFMEGIGLPIAATNSSGADWLDNLLDHPPTTIAGEVTHWRSFNLSHFTLAYGNRIQIGLEETLLVRNAFGFADPVRLKSMPTVLLGSGWTSSNMNDLLSNGLAVLAANQSLVRGTPGYFGLKNPNAIEIATLGLPLNELNRATRAALGPFLSVDLQWLPPPPELLRLVFTFRAVVVATAAANPIFREALASLSSLTLAPTPRPWANASYLFYGGNPMCSYGDPLSFVQQAFSFDDGCASQEPLTVPLTAFNALFALAMLQGGDPRAICVRLWDGQTEACAEFLLAANKAWSYLPPTTYVPPPAVTALNLSLLQFVRTQASHRVAVQTLPILDPSWHFYGFAAVYDWVFSWREAVSFQGDAATFNLISAPYAPRGLPALPTTANVGRYLWYLAAVTTGSLSLAAVAVGGLWLRHGGSGTPWHQFNSVVASAWLPRSLLVVRGCVAVIGLSTAHVVPNMLGNFAWLQPTQKPVAKSALLAGEALWILHLYQTFFVPASSAPSLWAPGVAWVLLTALDNKLPVAVAVAMERTCSTHNMDQMIYCTSGTVAIGSVVRGGLVVFVPLACVLTTVLRPRPRVASEAAAAPSLLLPGLTSVAGPLDLSTAAMAGLFYVYRPRPFVLDIKLWRAFDASTYSIATLAGAIVLPSGPTRLPERAPRASLLQEAVPSWSCYQRRFQRVFVVAGFAYLVGTIGSNVLYLNEVEDFFETDFGWSGFNCTGAYAFLGNLVARQLMVTTRSDLALDSAVCGDISQLYNGTATTVFTSPTAARRQLFRADTPLAAVVRGLRDLDPCLLPWMFTQYCFVDLNRTWSMASTARRQERCAQYVRNGAVYLELPLRNVASWSAWTACWDRSFATGIAAALETTDAGRRWLDEVATVSLSVADEVALWEAHDIDRFVLQWQNYKTTGFLDVVAITTALGLEYPLVVSHSSGGFHLEKQTSQRMYWGLASDLWAIGSNATSVVGRSLVRESPAFAFANTTPLALLLENCTLVAPLARGLVVLEAAVGPFGAVDMVYVPVPPSLLAAFAAVQGALSQLLLLNASAQDTFLLLPTTQFLPQAPEALFYNASVAIVGGNLLCGNDNVPTSTEGGLSNFFGANGMCHSLFGEFVAASAPALLFATLGAGATLSGFGPSDHSAICILEGTPGDACQAQMAAYGAFAIEHDDAFRGANDGLRTAHSDTAALNIQIVQYVQVNSALELFQMELLLPTDRSWVFYAWALLYEWALGTREVVAFAGDATTLTVLSARENLLTMSPDPSQVPQTLAALGVACVQFITWVFIVVAALAAVHTLLHEVRHVEGLNLFELNRIVGHVWVGRPFLVVRSITALCMLNSSPLALLRVGAATRFVSPSLEWTSTALAASETLWLVYVFTGLASPLTQQYTPYYAPKSTAVVWTATVVWTGLSPHQYNARLDRSCDYVDMDMGLKCVSAYVEIGSLARVLVAAALGLGAVVSCYAAERWYRPNLAPLELHTEVLDALAYYMFDFTNWTVDGEFFIDPTSAILAGLVAVNVRGHRWVLDVKTWRVFTLPDVPSEDDIKHTRFHFALPLSRM</sequence>
<accession>A0A1V9ZAX1</accession>
<evidence type="ECO:0000313" key="2">
    <source>
        <dbReference type="EMBL" id="OQR95139.1"/>
    </source>
</evidence>
<feature type="transmembrane region" description="Helical" evidence="1">
    <location>
        <begin position="728"/>
        <end position="752"/>
    </location>
</feature>
<comment type="caution">
    <text evidence="2">The sequence shown here is derived from an EMBL/GenBank/DDBJ whole genome shotgun (WGS) entry which is preliminary data.</text>
</comment>
<dbReference type="OrthoDB" id="78936at2759"/>
<feature type="transmembrane region" description="Helical" evidence="1">
    <location>
        <begin position="859"/>
        <end position="878"/>
    </location>
</feature>
<keyword evidence="1" id="KW-0472">Membrane</keyword>
<protein>
    <submittedName>
        <fullName evidence="2">Uncharacterized protein</fullName>
    </submittedName>
</protein>
<name>A0A1V9ZAX1_ACHHY</name>
<keyword evidence="1" id="KW-0812">Transmembrane</keyword>
<proteinExistence type="predicted"/>
<dbReference type="Proteomes" id="UP000243579">
    <property type="component" value="Unassembled WGS sequence"/>
</dbReference>
<gene>
    <name evidence="2" type="ORF">ACHHYP_00371</name>
</gene>
<feature type="transmembrane region" description="Helical" evidence="1">
    <location>
        <begin position="21"/>
        <end position="42"/>
    </location>
</feature>